<evidence type="ECO:0000256" key="1">
    <source>
        <dbReference type="SAM" id="MobiDB-lite"/>
    </source>
</evidence>
<evidence type="ECO:0000313" key="4">
    <source>
        <dbReference type="Proteomes" id="UP001321760"/>
    </source>
</evidence>
<feature type="region of interest" description="Disordered" evidence="1">
    <location>
        <begin position="1"/>
        <end position="37"/>
    </location>
</feature>
<feature type="compositionally biased region" description="Low complexity" evidence="1">
    <location>
        <begin position="15"/>
        <end position="32"/>
    </location>
</feature>
<feature type="transmembrane region" description="Helical" evidence="2">
    <location>
        <begin position="161"/>
        <end position="181"/>
    </location>
</feature>
<keyword evidence="2" id="KW-0472">Membrane</keyword>
<evidence type="ECO:0008006" key="5">
    <source>
        <dbReference type="Google" id="ProtNLM"/>
    </source>
</evidence>
<sequence length="283" mass="30863">MVRRQRRQLAAPINPASRAQASGAAGAQSPSSTNQVLTGRRSWTQTCTIVGVILTGVGILIPVALFLAEYYKPTDEYTKATFAEERWQSDLLLREHCLRLQQNNLLSLNPECDGVLTSPFPTRPTSPDSGTGQGAFDRFFAALAMIVTHLSRLLWGPAAQLPASLLLAALLFATSYLILWFSQNRSHTPSRPSSSSSFSGSQSHGSSYTVSSTYNMDGNEQLQLGDSNVEWVCCRCRNGPWHAALVPLCLCGHELCSLCAMGEMSLPKSRYHSSTAHGGTRRR</sequence>
<protein>
    <recommendedName>
        <fullName evidence="5">RING-type domain-containing protein</fullName>
    </recommendedName>
</protein>
<organism evidence="3 4">
    <name type="scientific">Podospora aff. communis PSN243</name>
    <dbReference type="NCBI Taxonomy" id="3040156"/>
    <lineage>
        <taxon>Eukaryota</taxon>
        <taxon>Fungi</taxon>
        <taxon>Dikarya</taxon>
        <taxon>Ascomycota</taxon>
        <taxon>Pezizomycotina</taxon>
        <taxon>Sordariomycetes</taxon>
        <taxon>Sordariomycetidae</taxon>
        <taxon>Sordariales</taxon>
        <taxon>Podosporaceae</taxon>
        <taxon>Podospora</taxon>
    </lineage>
</organism>
<keyword evidence="2" id="KW-1133">Transmembrane helix</keyword>
<proteinExistence type="predicted"/>
<keyword evidence="4" id="KW-1185">Reference proteome</keyword>
<keyword evidence="2" id="KW-0812">Transmembrane</keyword>
<feature type="transmembrane region" description="Helical" evidence="2">
    <location>
        <begin position="47"/>
        <end position="68"/>
    </location>
</feature>
<name>A0AAV9G763_9PEZI</name>
<accession>A0AAV9G763</accession>
<reference evidence="3" key="2">
    <citation type="submission" date="2023-05" db="EMBL/GenBank/DDBJ databases">
        <authorList>
            <consortium name="Lawrence Berkeley National Laboratory"/>
            <person name="Steindorff A."/>
            <person name="Hensen N."/>
            <person name="Bonometti L."/>
            <person name="Westerberg I."/>
            <person name="Brannstrom I.O."/>
            <person name="Guillou S."/>
            <person name="Cros-Aarteil S."/>
            <person name="Calhoun S."/>
            <person name="Haridas S."/>
            <person name="Kuo A."/>
            <person name="Mondo S."/>
            <person name="Pangilinan J."/>
            <person name="Riley R."/>
            <person name="Labutti K."/>
            <person name="Andreopoulos B."/>
            <person name="Lipzen A."/>
            <person name="Chen C."/>
            <person name="Yanf M."/>
            <person name="Daum C."/>
            <person name="Ng V."/>
            <person name="Clum A."/>
            <person name="Ohm R."/>
            <person name="Martin F."/>
            <person name="Silar P."/>
            <person name="Natvig D."/>
            <person name="Lalanne C."/>
            <person name="Gautier V."/>
            <person name="Ament-Velasquez S.L."/>
            <person name="Kruys A."/>
            <person name="Hutchinson M.I."/>
            <person name="Powell A.J."/>
            <person name="Barry K."/>
            <person name="Miller A.N."/>
            <person name="Grigoriev I.V."/>
            <person name="Debuchy R."/>
            <person name="Gladieux P."/>
            <person name="Thoren M.H."/>
            <person name="Johannesson H."/>
        </authorList>
    </citation>
    <scope>NUCLEOTIDE SEQUENCE</scope>
    <source>
        <strain evidence="3">PSN243</strain>
    </source>
</reference>
<evidence type="ECO:0000256" key="2">
    <source>
        <dbReference type="SAM" id="Phobius"/>
    </source>
</evidence>
<reference evidence="3" key="1">
    <citation type="journal article" date="2023" name="Mol. Phylogenet. Evol.">
        <title>Genome-scale phylogeny and comparative genomics of the fungal order Sordariales.</title>
        <authorList>
            <person name="Hensen N."/>
            <person name="Bonometti L."/>
            <person name="Westerberg I."/>
            <person name="Brannstrom I.O."/>
            <person name="Guillou S."/>
            <person name="Cros-Aarteil S."/>
            <person name="Calhoun S."/>
            <person name="Haridas S."/>
            <person name="Kuo A."/>
            <person name="Mondo S."/>
            <person name="Pangilinan J."/>
            <person name="Riley R."/>
            <person name="LaButti K."/>
            <person name="Andreopoulos B."/>
            <person name="Lipzen A."/>
            <person name="Chen C."/>
            <person name="Yan M."/>
            <person name="Daum C."/>
            <person name="Ng V."/>
            <person name="Clum A."/>
            <person name="Steindorff A."/>
            <person name="Ohm R.A."/>
            <person name="Martin F."/>
            <person name="Silar P."/>
            <person name="Natvig D.O."/>
            <person name="Lalanne C."/>
            <person name="Gautier V."/>
            <person name="Ament-Velasquez S.L."/>
            <person name="Kruys A."/>
            <person name="Hutchinson M.I."/>
            <person name="Powell A.J."/>
            <person name="Barry K."/>
            <person name="Miller A.N."/>
            <person name="Grigoriev I.V."/>
            <person name="Debuchy R."/>
            <person name="Gladieux P."/>
            <person name="Hiltunen Thoren M."/>
            <person name="Johannesson H."/>
        </authorList>
    </citation>
    <scope>NUCLEOTIDE SEQUENCE</scope>
    <source>
        <strain evidence="3">PSN243</strain>
    </source>
</reference>
<comment type="caution">
    <text evidence="3">The sequence shown here is derived from an EMBL/GenBank/DDBJ whole genome shotgun (WGS) entry which is preliminary data.</text>
</comment>
<gene>
    <name evidence="3" type="ORF">QBC34DRAFT_187394</name>
</gene>
<dbReference type="EMBL" id="MU865980">
    <property type="protein sequence ID" value="KAK4444220.1"/>
    <property type="molecule type" value="Genomic_DNA"/>
</dbReference>
<evidence type="ECO:0000313" key="3">
    <source>
        <dbReference type="EMBL" id="KAK4444220.1"/>
    </source>
</evidence>
<dbReference type="Proteomes" id="UP001321760">
    <property type="component" value="Unassembled WGS sequence"/>
</dbReference>
<dbReference type="AlphaFoldDB" id="A0AAV9G763"/>